<keyword evidence="2" id="KW-0031">Aminopeptidase</keyword>
<dbReference type="EMBL" id="AP022873">
    <property type="protein sequence ID" value="BCB95173.1"/>
    <property type="molecule type" value="Genomic_DNA"/>
</dbReference>
<dbReference type="Pfam" id="PF26233">
    <property type="entry name" value="NicX"/>
    <property type="match status" value="1"/>
</dbReference>
<dbReference type="PANTHER" id="PTHR34448:SF1">
    <property type="entry name" value="BLL6088 PROTEIN"/>
    <property type="match status" value="1"/>
</dbReference>
<sequence>MHEMITKTIQAIYKTNLGVKRDEKVLVFTDRITPSEVLHENALCMRERLRDISLLTAEIGKAFTKKISYYEYAATGSHGAEPPEELWGIAFGKQIVSELKMHKLLSPLIKKEVTDKEINIAEAIISKNKRSAVNVVIALSNYSTSHTRFRDFLTRVCGCRYASMPIFEVSMLETSMNVDWKRLSKRTKSIARIVNTAETIEIKTPNGTYITMSKKGRKALSDDGILTKPGSFGNLPSGEVFFAPVEGSAKGRLVLEWAPTRELKSPITLIIEKGIVKEIIGDEPYADLLRAKLNERDENKNIAELGIGTNDKAKRPDNILESEKILGTIHIALGDNSSFGGNIKTPFHQDFVFFKPTVRLIKKDRSETYLIKNGVLMP</sequence>
<organism evidence="2 3">
    <name type="scientific">Dissulfurispira thermophila</name>
    <dbReference type="NCBI Taxonomy" id="2715679"/>
    <lineage>
        <taxon>Bacteria</taxon>
        <taxon>Pseudomonadati</taxon>
        <taxon>Nitrospirota</taxon>
        <taxon>Thermodesulfovibrionia</taxon>
        <taxon>Thermodesulfovibrionales</taxon>
        <taxon>Dissulfurispiraceae</taxon>
        <taxon>Dissulfurispira</taxon>
    </lineage>
</organism>
<accession>A0A7G1GZ42</accession>
<dbReference type="AlphaFoldDB" id="A0A7G1GZ42"/>
<keyword evidence="2" id="KW-0378">Hydrolase</keyword>
<dbReference type="GO" id="GO:0006508">
    <property type="term" value="P:proteolysis"/>
    <property type="evidence" value="ECO:0007669"/>
    <property type="project" value="InterPro"/>
</dbReference>
<protein>
    <submittedName>
        <fullName evidence="2">Aminopeptidase</fullName>
    </submittedName>
</protein>
<dbReference type="KEGG" id="dtp:JZK55_00950"/>
<dbReference type="PANTHER" id="PTHR34448">
    <property type="entry name" value="AMINOPEPTIDASE"/>
    <property type="match status" value="1"/>
</dbReference>
<dbReference type="GO" id="GO:0004177">
    <property type="term" value="F:aminopeptidase activity"/>
    <property type="evidence" value="ECO:0007669"/>
    <property type="project" value="UniProtKB-KW"/>
</dbReference>
<keyword evidence="3" id="KW-1185">Reference proteome</keyword>
<evidence type="ECO:0000313" key="3">
    <source>
        <dbReference type="Proteomes" id="UP000516360"/>
    </source>
</evidence>
<name>A0A7G1GZ42_9BACT</name>
<dbReference type="Proteomes" id="UP000516360">
    <property type="component" value="Chromosome"/>
</dbReference>
<evidence type="ECO:0000256" key="1">
    <source>
        <dbReference type="ARBA" id="ARBA00022723"/>
    </source>
</evidence>
<keyword evidence="2" id="KW-0645">Protease</keyword>
<dbReference type="SUPFAM" id="SSF144052">
    <property type="entry name" value="Thermophilic metalloprotease-like"/>
    <property type="match status" value="1"/>
</dbReference>
<keyword evidence="1" id="KW-0479">Metal-binding</keyword>
<dbReference type="InterPro" id="IPR052170">
    <property type="entry name" value="M29_Exopeptidase"/>
</dbReference>
<dbReference type="InterPro" id="IPR058739">
    <property type="entry name" value="NicX"/>
</dbReference>
<dbReference type="GO" id="GO:0046872">
    <property type="term" value="F:metal ion binding"/>
    <property type="evidence" value="ECO:0007669"/>
    <property type="project" value="UniProtKB-KW"/>
</dbReference>
<gene>
    <name evidence="2" type="ORF">JZK55_00950</name>
</gene>
<reference evidence="2 3" key="1">
    <citation type="submission" date="2020-03" db="EMBL/GenBank/DDBJ databases">
        <title>Complete genome sequences of two sulfur-disproportionating bacterial strains T55J and Mzg5.</title>
        <authorList>
            <person name="Umezawa K."/>
            <person name="Kojima H."/>
            <person name="Kato Y."/>
            <person name="Fukui M."/>
        </authorList>
    </citation>
    <scope>NUCLEOTIDE SEQUENCE [LARGE SCALE GENOMIC DNA]</scope>
    <source>
        <strain evidence="2 3">T55J</strain>
    </source>
</reference>
<proteinExistence type="predicted"/>
<evidence type="ECO:0000313" key="2">
    <source>
        <dbReference type="EMBL" id="BCB95173.1"/>
    </source>
</evidence>